<dbReference type="InterPro" id="IPR016853">
    <property type="entry name" value="S-AdoMet-bd_YMR209C_prd"/>
</dbReference>
<dbReference type="GO" id="GO:0008757">
    <property type="term" value="F:S-adenosylmethionine-dependent methyltransferase activity"/>
    <property type="evidence" value="ECO:0007669"/>
    <property type="project" value="InterPro"/>
</dbReference>
<dbReference type="VEuPathDB" id="FungiDB:B1J91_F03839g"/>
<dbReference type="VEuPathDB" id="FungiDB:GWK60_F03531"/>
<dbReference type="SUPFAM" id="SSF53335">
    <property type="entry name" value="S-adenosyl-L-methionine-dependent methyltransferases"/>
    <property type="match status" value="1"/>
</dbReference>
<evidence type="ECO:0000313" key="1">
    <source>
        <dbReference type="EMBL" id="KTB12389.1"/>
    </source>
</evidence>
<dbReference type="EMBL" id="LLZZ01000022">
    <property type="protein sequence ID" value="KTB12389.1"/>
    <property type="molecule type" value="Genomic_DNA"/>
</dbReference>
<reference evidence="1 2" key="1">
    <citation type="submission" date="2015-10" db="EMBL/GenBank/DDBJ databases">
        <title>Draft genomes sequences of Candida glabrata isolates 1A, 1B, 2A, 2B, 3A and 3B.</title>
        <authorList>
            <person name="Haavelsrud O.E."/>
            <person name="Gaustad P."/>
        </authorList>
    </citation>
    <scope>NUCLEOTIDE SEQUENCE [LARGE SCALE GENOMIC DNA]</scope>
    <source>
        <strain evidence="1">910700640</strain>
    </source>
</reference>
<dbReference type="VEuPathDB" id="FungiDB:GVI51_F03531"/>
<organism evidence="1 2">
    <name type="scientific">Candida glabrata</name>
    <name type="common">Yeast</name>
    <name type="synonym">Torulopsis glabrata</name>
    <dbReference type="NCBI Taxonomy" id="5478"/>
    <lineage>
        <taxon>Eukaryota</taxon>
        <taxon>Fungi</taxon>
        <taxon>Dikarya</taxon>
        <taxon>Ascomycota</taxon>
        <taxon>Saccharomycotina</taxon>
        <taxon>Saccharomycetes</taxon>
        <taxon>Saccharomycetales</taxon>
        <taxon>Saccharomycetaceae</taxon>
        <taxon>Nakaseomyces</taxon>
    </lineage>
</organism>
<dbReference type="AlphaFoldDB" id="A0A0W0CRM8"/>
<dbReference type="InterPro" id="IPR029063">
    <property type="entry name" value="SAM-dependent_MTases_sf"/>
</dbReference>
<dbReference type="SMART" id="SM01296">
    <property type="entry name" value="N2227"/>
    <property type="match status" value="1"/>
</dbReference>
<comment type="caution">
    <text evidence="1">The sequence shown here is derived from an EMBL/GenBank/DDBJ whole genome shotgun (WGS) entry which is preliminary data.</text>
</comment>
<dbReference type="Proteomes" id="UP000054886">
    <property type="component" value="Unassembled WGS sequence"/>
</dbReference>
<sequence>MGDGTATIVVTIAVICMSLLRRYKPFREWVAKAAERSLRVIKNKDELYLTTPELTLHKSRPSASARPFEEYVNALESMKGYLKSSQKITSMVNNRAKELSRKELSQLKDIGYFSKLDYITSATIKNSAVIEDIIKCTLKELALKNHNNVDLKADLELACNKLGYKLDSEGNISKLNTIKLLSSATSRSNSVTESLNHLCRDWSDYYKCERDPLTEYITERINSINIKGKDILIVVPGSGVGNIAYNLSQKFPEAKVDSIELSSYMFICNRYALTSSNDISISPFALYYSGQTSAKNQTRELNVNLSNVSERENLYPYWADFRLYPSTLEMKYDYIIVCTAYFIDTAENLFEYFNSIENLSEHCNKDLHWINIGPLKYGTRPKVQLTVEELTKLRKLRNWKDLHTQTVLDYDEKLNGYLTDYEGLYQGYYGLTKFHTVCRK</sequence>
<name>A0A0W0CRM8_CANGB</name>
<proteinExistence type="predicted"/>
<dbReference type="PANTHER" id="PTHR12303:SF11">
    <property type="entry name" value="AER338CP"/>
    <property type="match status" value="1"/>
</dbReference>
<dbReference type="VEuPathDB" id="FungiDB:CAGL0F03839g"/>
<gene>
    <name evidence="1" type="ORF">AO440_001261</name>
</gene>
<dbReference type="PIRSF" id="PIRSF027174">
    <property type="entry name" value="SAM_bd_YMR209C_prd"/>
    <property type="match status" value="1"/>
</dbReference>
<dbReference type="PANTHER" id="PTHR12303">
    <property type="entry name" value="CARNOSINE N-METHYLTRANSFERASE"/>
    <property type="match status" value="1"/>
</dbReference>
<accession>A0A0W0CRM8</accession>
<protein>
    <submittedName>
        <fullName evidence="1">Uncharacterized protein</fullName>
    </submittedName>
</protein>
<dbReference type="Pfam" id="PF07942">
    <property type="entry name" value="CARME"/>
    <property type="match status" value="1"/>
</dbReference>
<dbReference type="InterPro" id="IPR012901">
    <property type="entry name" value="CARME"/>
</dbReference>
<evidence type="ECO:0000313" key="2">
    <source>
        <dbReference type="Proteomes" id="UP000054886"/>
    </source>
</evidence>